<gene>
    <name evidence="3" type="ORF">GXY80_09790</name>
</gene>
<dbReference type="InterPro" id="IPR043998">
    <property type="entry name" value="Put_Metallopep"/>
</dbReference>
<comment type="caution">
    <text evidence="3">The sequence shown here is derived from an EMBL/GenBank/DDBJ whole genome shotgun (WGS) entry which is preliminary data.</text>
</comment>
<dbReference type="EMBL" id="JAAYEE010000167">
    <property type="protein sequence ID" value="NLW35756.1"/>
    <property type="molecule type" value="Genomic_DNA"/>
</dbReference>
<feature type="region of interest" description="Disordered" evidence="1">
    <location>
        <begin position="148"/>
        <end position="169"/>
    </location>
</feature>
<reference evidence="3" key="1">
    <citation type="journal article" date="2020" name="Biotechnol. Biofuels">
        <title>New insights from the biogas microbiome by comprehensive genome-resolved metagenomics of nearly 1600 species originating from multiple anaerobic digesters.</title>
        <authorList>
            <person name="Campanaro S."/>
            <person name="Treu L."/>
            <person name="Rodriguez-R L.M."/>
            <person name="Kovalovszki A."/>
            <person name="Ziels R.M."/>
            <person name="Maus I."/>
            <person name="Zhu X."/>
            <person name="Kougias P.G."/>
            <person name="Basile A."/>
            <person name="Luo G."/>
            <person name="Schluter A."/>
            <person name="Konstantinidis K.T."/>
            <person name="Angelidaki I."/>
        </authorList>
    </citation>
    <scope>NUCLEOTIDE SEQUENCE</scope>
    <source>
        <strain evidence="3">AS06rmzACSIP_7</strain>
    </source>
</reference>
<dbReference type="STRING" id="909663.GCA_000512235_00034"/>
<evidence type="ECO:0000256" key="1">
    <source>
        <dbReference type="SAM" id="MobiDB-lite"/>
    </source>
</evidence>
<evidence type="ECO:0000313" key="4">
    <source>
        <dbReference type="Proteomes" id="UP000777265"/>
    </source>
</evidence>
<evidence type="ECO:0000313" key="3">
    <source>
        <dbReference type="EMBL" id="NLW35756.1"/>
    </source>
</evidence>
<dbReference type="Proteomes" id="UP000777265">
    <property type="component" value="Unassembled WGS sequence"/>
</dbReference>
<protein>
    <recommendedName>
        <fullName evidence="2">Putative phage metallopeptidase domain-containing protein</fullName>
    </recommendedName>
</protein>
<evidence type="ECO:0000259" key="2">
    <source>
        <dbReference type="Pfam" id="PF18894"/>
    </source>
</evidence>
<dbReference type="AlphaFoldDB" id="A0A351U7B0"/>
<sequence>MGLRYEEVTESVLDMLREVRSQHFPELRNAKVKVLFDLKKRKSGGRIVLGRIMKTNDLIRHLTKDDIEVMEGYDYIITLDKTCWDHIPDEDRIRILRHELRHTFFDIDAENDPYKLLSHSISDFYEEVEMNQNDPRWRERVSTLTEDIYEQEKEARSEKRRKKGSRQDI</sequence>
<reference evidence="3" key="2">
    <citation type="submission" date="2020-01" db="EMBL/GenBank/DDBJ databases">
        <authorList>
            <person name="Campanaro S."/>
        </authorList>
    </citation>
    <scope>NUCLEOTIDE SEQUENCE</scope>
    <source>
        <strain evidence="3">AS06rmzACSIP_7</strain>
    </source>
</reference>
<proteinExistence type="predicted"/>
<organism evidence="3 4">
    <name type="scientific">Syntrophorhabdus aromaticivorans</name>
    <dbReference type="NCBI Taxonomy" id="328301"/>
    <lineage>
        <taxon>Bacteria</taxon>
        <taxon>Pseudomonadati</taxon>
        <taxon>Thermodesulfobacteriota</taxon>
        <taxon>Syntrophorhabdia</taxon>
        <taxon>Syntrophorhabdales</taxon>
        <taxon>Syntrophorhabdaceae</taxon>
        <taxon>Syntrophorhabdus</taxon>
    </lineage>
</organism>
<dbReference type="Pfam" id="PF18894">
    <property type="entry name" value="PhageMetallopep"/>
    <property type="match status" value="1"/>
</dbReference>
<accession>A0A351U7B0</accession>
<feature type="domain" description="Putative phage metallopeptidase" evidence="2">
    <location>
        <begin position="10"/>
        <end position="144"/>
    </location>
</feature>
<name>A0A351U7B0_9BACT</name>
<feature type="compositionally biased region" description="Basic residues" evidence="1">
    <location>
        <begin position="158"/>
        <end position="169"/>
    </location>
</feature>